<dbReference type="GeneID" id="110423700"/>
<accession>A0A6J1B322</accession>
<dbReference type="AlphaFoldDB" id="A0A6J1B322"/>
<organism evidence="1 2">
    <name type="scientific">Herrania umbratica</name>
    <dbReference type="NCBI Taxonomy" id="108875"/>
    <lineage>
        <taxon>Eukaryota</taxon>
        <taxon>Viridiplantae</taxon>
        <taxon>Streptophyta</taxon>
        <taxon>Embryophyta</taxon>
        <taxon>Tracheophyta</taxon>
        <taxon>Spermatophyta</taxon>
        <taxon>Magnoliopsida</taxon>
        <taxon>eudicotyledons</taxon>
        <taxon>Gunneridae</taxon>
        <taxon>Pentapetalae</taxon>
        <taxon>rosids</taxon>
        <taxon>malvids</taxon>
        <taxon>Malvales</taxon>
        <taxon>Malvaceae</taxon>
        <taxon>Byttnerioideae</taxon>
        <taxon>Herrania</taxon>
    </lineage>
</organism>
<dbReference type="RefSeq" id="XP_021293680.1">
    <property type="nucleotide sequence ID" value="XM_021438005.1"/>
</dbReference>
<keyword evidence="1" id="KW-1185">Reference proteome</keyword>
<dbReference type="Gene3D" id="3.40.50.620">
    <property type="entry name" value="HUPs"/>
    <property type="match status" value="1"/>
</dbReference>
<dbReference type="PANTHER" id="PTHR47382">
    <property type="entry name" value="U-BOX DOMAIN-CONTAINING PROTEIN 52-LIKE"/>
    <property type="match status" value="1"/>
</dbReference>
<dbReference type="PANTHER" id="PTHR47382:SF3">
    <property type="entry name" value="ADENINE NUCLEOTIDE ALPHA HYDROLASES-LIKE SUPERFAMILY PROTEIN"/>
    <property type="match status" value="1"/>
</dbReference>
<name>A0A6J1B322_9ROSI</name>
<dbReference type="CDD" id="cd01989">
    <property type="entry name" value="USP_STK_Ubox_N"/>
    <property type="match status" value="1"/>
</dbReference>
<gene>
    <name evidence="2" type="primary">LOC110423700</name>
</gene>
<evidence type="ECO:0000313" key="2">
    <source>
        <dbReference type="RefSeq" id="XP_021293680.1"/>
    </source>
</evidence>
<protein>
    <submittedName>
        <fullName evidence="2">U-box domain-containing protein 35 isoform X1</fullName>
    </submittedName>
</protein>
<evidence type="ECO:0000313" key="1">
    <source>
        <dbReference type="Proteomes" id="UP000504621"/>
    </source>
</evidence>
<dbReference type="OrthoDB" id="1654852at2759"/>
<proteinExistence type="predicted"/>
<dbReference type="Proteomes" id="UP000504621">
    <property type="component" value="Unplaced"/>
</dbReference>
<reference evidence="2" key="1">
    <citation type="submission" date="2025-08" db="UniProtKB">
        <authorList>
            <consortium name="RefSeq"/>
        </authorList>
    </citation>
    <scope>IDENTIFICATION</scope>
    <source>
        <tissue evidence="2">Leaf</tissue>
    </source>
</reference>
<dbReference type="SUPFAM" id="SSF52402">
    <property type="entry name" value="Adenine nucleotide alpha hydrolases-like"/>
    <property type="match status" value="1"/>
</dbReference>
<dbReference type="InterPro" id="IPR014729">
    <property type="entry name" value="Rossmann-like_a/b/a_fold"/>
</dbReference>
<sequence length="274" mass="30245">MSTPWTETSVAVAQTYRFSTSVSEIEEEEDGNFSSELFEINHGEGLASIKEEDASSLFSFDVNNAEDIVYVAVGKSESSIGALSWTLSHFVNTSSVLYLIHVFPEIHHIPSPLGMLPKSKVSPSQVENYMAQERGKRRELLQKFLNICSASKVTVDTMLIESDMVAKAILDLIPILNIRKLVVGTSNCSPSNILFLWMGRKLKSRRGIGIADQIFQNAPDTCEVKVVCEGKEVITSQMIASPSASAGNEAYFKALQKADHNSDSFSCMCFRPKF</sequence>